<dbReference type="InterPro" id="IPR001958">
    <property type="entry name" value="Tet-R_TetA/multi-R_MdtG-like"/>
</dbReference>
<feature type="transmembrane region" description="Helical" evidence="8">
    <location>
        <begin position="20"/>
        <end position="46"/>
    </location>
</feature>
<sequence>MRTMFAFFKRRETSITQSNLAIVILCGLSGMTALSIEIILPTLGLIARDLDVPPARGAYLISLYFVSFGAAQLFWGALSDRHGRLPTLYLGLVLFVLASIGCALAPTFEILLACRLLQGAAGAAPIIARSIVRDVLTGPKAARQMAVLTSVSAAAPLIAPSIGSGLLILFNWRASFYLLAAVSAIFLLLAWLRLPETVGEKQPNATRIPFMLARARILFTSREFVVGTMVSALMFGAFSTFLSLGSLVAENYGIAPESFGSVYAIAAAFFIAAILLTHQFVERLGLRGIGSLAMAILCVAVAMHAVFLFWEPEFTIFWAAIAVYLFAFGFVVPTATTYALQPAHNMTGFASSLLGSTQMLVGAAAASLATLFFDGTGFAISLSIVVCGAGALLVFATGRVISYIH</sequence>
<dbReference type="NCBIfam" id="TIGR00710">
    <property type="entry name" value="efflux_Bcr_CflA"/>
    <property type="match status" value="1"/>
</dbReference>
<dbReference type="GO" id="GO:0042910">
    <property type="term" value="F:xenobiotic transmembrane transporter activity"/>
    <property type="evidence" value="ECO:0007669"/>
    <property type="project" value="InterPro"/>
</dbReference>
<feature type="transmembrane region" description="Helical" evidence="8">
    <location>
        <begin position="316"/>
        <end position="340"/>
    </location>
</feature>
<dbReference type="InterPro" id="IPR036259">
    <property type="entry name" value="MFS_trans_sf"/>
</dbReference>
<evidence type="ECO:0000256" key="3">
    <source>
        <dbReference type="ARBA" id="ARBA00022448"/>
    </source>
</evidence>
<dbReference type="PANTHER" id="PTHR23502">
    <property type="entry name" value="MAJOR FACILITATOR SUPERFAMILY"/>
    <property type="match status" value="1"/>
</dbReference>
<dbReference type="Gene3D" id="1.20.1720.10">
    <property type="entry name" value="Multidrug resistance protein D"/>
    <property type="match status" value="1"/>
</dbReference>
<dbReference type="InterPro" id="IPR020846">
    <property type="entry name" value="MFS_dom"/>
</dbReference>
<comment type="caution">
    <text evidence="10">The sequence shown here is derived from an EMBL/GenBank/DDBJ whole genome shotgun (WGS) entry which is preliminary data.</text>
</comment>
<dbReference type="PROSITE" id="PS50850">
    <property type="entry name" value="MFS"/>
    <property type="match status" value="1"/>
</dbReference>
<evidence type="ECO:0000256" key="8">
    <source>
        <dbReference type="RuleBase" id="RU365088"/>
    </source>
</evidence>
<name>A0AAE2ZTZ1_9HYPH</name>
<feature type="transmembrane region" description="Helical" evidence="8">
    <location>
        <begin position="58"/>
        <end position="78"/>
    </location>
</feature>
<dbReference type="InterPro" id="IPR004812">
    <property type="entry name" value="Efflux_drug-R_Bcr/CmlA"/>
</dbReference>
<dbReference type="GO" id="GO:1990961">
    <property type="term" value="P:xenobiotic detoxification by transmembrane export across the plasma membrane"/>
    <property type="evidence" value="ECO:0007669"/>
    <property type="project" value="InterPro"/>
</dbReference>
<dbReference type="SUPFAM" id="SSF103473">
    <property type="entry name" value="MFS general substrate transporter"/>
    <property type="match status" value="1"/>
</dbReference>
<evidence type="ECO:0000259" key="9">
    <source>
        <dbReference type="PROSITE" id="PS50850"/>
    </source>
</evidence>
<feature type="transmembrane region" description="Helical" evidence="8">
    <location>
        <begin position="260"/>
        <end position="277"/>
    </location>
</feature>
<dbReference type="Proteomes" id="UP001196509">
    <property type="component" value="Unassembled WGS sequence"/>
</dbReference>
<evidence type="ECO:0000256" key="7">
    <source>
        <dbReference type="ARBA" id="ARBA00023136"/>
    </source>
</evidence>
<dbReference type="EMBL" id="JAICBX010000006">
    <property type="protein sequence ID" value="MBW8640525.1"/>
    <property type="molecule type" value="Genomic_DNA"/>
</dbReference>
<evidence type="ECO:0000256" key="2">
    <source>
        <dbReference type="ARBA" id="ARBA00006236"/>
    </source>
</evidence>
<feature type="domain" description="Major facilitator superfamily (MFS) profile" evidence="9">
    <location>
        <begin position="21"/>
        <end position="405"/>
    </location>
</feature>
<keyword evidence="6 8" id="KW-1133">Transmembrane helix</keyword>
<feature type="transmembrane region" description="Helical" evidence="8">
    <location>
        <begin position="224"/>
        <end position="248"/>
    </location>
</feature>
<feature type="transmembrane region" description="Helical" evidence="8">
    <location>
        <begin position="379"/>
        <end position="401"/>
    </location>
</feature>
<reference evidence="10" key="1">
    <citation type="submission" date="2021-08" db="EMBL/GenBank/DDBJ databases">
        <title>Hoeflea bacterium WL0058 sp. nov., isolated from the sediment.</title>
        <authorList>
            <person name="Wang L."/>
            <person name="Zhang D."/>
        </authorList>
    </citation>
    <scope>NUCLEOTIDE SEQUENCE</scope>
    <source>
        <strain evidence="10">WL0058</strain>
    </source>
</reference>
<keyword evidence="7 8" id="KW-0472">Membrane</keyword>
<dbReference type="GO" id="GO:0005886">
    <property type="term" value="C:plasma membrane"/>
    <property type="evidence" value="ECO:0007669"/>
    <property type="project" value="UniProtKB-SubCell"/>
</dbReference>
<feature type="transmembrane region" description="Helical" evidence="8">
    <location>
        <begin position="289"/>
        <end position="310"/>
    </location>
</feature>
<dbReference type="InterPro" id="IPR011701">
    <property type="entry name" value="MFS"/>
</dbReference>
<accession>A0AAE2ZTZ1</accession>
<comment type="subcellular location">
    <subcellularLocation>
        <location evidence="8">Cell inner membrane</location>
        <topology evidence="8">Multi-pass membrane protein</topology>
    </subcellularLocation>
    <subcellularLocation>
        <location evidence="1">Cell membrane</location>
        <topology evidence="1">Multi-pass membrane protein</topology>
    </subcellularLocation>
</comment>
<evidence type="ECO:0000256" key="4">
    <source>
        <dbReference type="ARBA" id="ARBA00022475"/>
    </source>
</evidence>
<evidence type="ECO:0000313" key="10">
    <source>
        <dbReference type="EMBL" id="MBW8640525.1"/>
    </source>
</evidence>
<keyword evidence="11" id="KW-1185">Reference proteome</keyword>
<feature type="transmembrane region" description="Helical" evidence="8">
    <location>
        <begin position="144"/>
        <end position="170"/>
    </location>
</feature>
<dbReference type="PRINTS" id="PR01035">
    <property type="entry name" value="TCRTETA"/>
</dbReference>
<feature type="transmembrane region" description="Helical" evidence="8">
    <location>
        <begin position="176"/>
        <end position="194"/>
    </location>
</feature>
<evidence type="ECO:0000313" key="11">
    <source>
        <dbReference type="Proteomes" id="UP001196509"/>
    </source>
</evidence>
<keyword evidence="3 8" id="KW-0813">Transport</keyword>
<evidence type="ECO:0000256" key="1">
    <source>
        <dbReference type="ARBA" id="ARBA00004651"/>
    </source>
</evidence>
<keyword evidence="4" id="KW-1003">Cell membrane</keyword>
<organism evidence="10 11">
    <name type="scientific">Flavimaribacter sediminis</name>
    <dbReference type="NCBI Taxonomy" id="2865987"/>
    <lineage>
        <taxon>Bacteria</taxon>
        <taxon>Pseudomonadati</taxon>
        <taxon>Pseudomonadota</taxon>
        <taxon>Alphaproteobacteria</taxon>
        <taxon>Hyphomicrobiales</taxon>
        <taxon>Rhizobiaceae</taxon>
        <taxon>Flavimaribacter</taxon>
    </lineage>
</organism>
<protein>
    <recommendedName>
        <fullName evidence="8">Bcr/CflA family efflux transporter</fullName>
    </recommendedName>
</protein>
<comment type="similarity">
    <text evidence="2 8">Belongs to the major facilitator superfamily. Bcr/CmlA family.</text>
</comment>
<feature type="transmembrane region" description="Helical" evidence="8">
    <location>
        <begin position="352"/>
        <end position="373"/>
    </location>
</feature>
<evidence type="ECO:0000256" key="6">
    <source>
        <dbReference type="ARBA" id="ARBA00022989"/>
    </source>
</evidence>
<dbReference type="AlphaFoldDB" id="A0AAE2ZTZ1"/>
<dbReference type="Pfam" id="PF07690">
    <property type="entry name" value="MFS_1"/>
    <property type="match status" value="1"/>
</dbReference>
<proteinExistence type="inferred from homology"/>
<feature type="transmembrane region" description="Helical" evidence="8">
    <location>
        <begin position="85"/>
        <end position="104"/>
    </location>
</feature>
<keyword evidence="5 8" id="KW-0812">Transmembrane</keyword>
<gene>
    <name evidence="10" type="ORF">K1W69_25255</name>
</gene>
<evidence type="ECO:0000256" key="5">
    <source>
        <dbReference type="ARBA" id="ARBA00022692"/>
    </source>
</evidence>
<keyword evidence="8" id="KW-0997">Cell inner membrane</keyword>
<comment type="caution">
    <text evidence="8">Lacks conserved residue(s) required for the propagation of feature annotation.</text>
</comment>
<dbReference type="PANTHER" id="PTHR23502:SF132">
    <property type="entry name" value="POLYAMINE TRANSPORTER 2-RELATED"/>
    <property type="match status" value="1"/>
</dbReference>